<feature type="region of interest" description="Disordered" evidence="14">
    <location>
        <begin position="664"/>
        <end position="716"/>
    </location>
</feature>
<evidence type="ECO:0000256" key="3">
    <source>
        <dbReference type="ARBA" id="ARBA00004269"/>
    </source>
</evidence>
<keyword evidence="11" id="KW-0539">Nucleus</keyword>
<evidence type="ECO:0000256" key="4">
    <source>
        <dbReference type="ARBA" id="ARBA00021882"/>
    </source>
</evidence>
<evidence type="ECO:0000256" key="9">
    <source>
        <dbReference type="ARBA" id="ARBA00023136"/>
    </source>
</evidence>
<evidence type="ECO:0000256" key="13">
    <source>
        <dbReference type="SAM" id="Coils"/>
    </source>
</evidence>
<proteinExistence type="predicted"/>
<feature type="compositionally biased region" description="Polar residues" evidence="14">
    <location>
        <begin position="391"/>
        <end position="415"/>
    </location>
</feature>
<dbReference type="PANTHER" id="PTHR47464:SF2">
    <property type="entry name" value="MACOILIN"/>
    <property type="match status" value="1"/>
</dbReference>
<evidence type="ECO:0000256" key="14">
    <source>
        <dbReference type="SAM" id="MobiDB-lite"/>
    </source>
</evidence>
<feature type="compositionally biased region" description="Polar residues" evidence="14">
    <location>
        <begin position="372"/>
        <end position="383"/>
    </location>
</feature>
<evidence type="ECO:0000256" key="7">
    <source>
        <dbReference type="ARBA" id="ARBA00022824"/>
    </source>
</evidence>
<sequence>MKRRTNFDSVKVRKSTRRPRLTDSIYGSALMYLKFICIWGVIMAADFLLEFRFEFLWPFWLVLRSICDSFKYQGLLFSIFFVFIAFITDLICYILLPIQWLFFAASSYVWIQYVWQTERGICLGTVVLWVLFVWLEASVRLREIKTIDLCRPFAAHCIGYPVVTLGFGFKTYLAYKWRLRKQRDVRKANETYTQLINQALPIEIQQEVEKERLNREKGFYSKIILSKFHIFKIGTFSENYDDTTQSNVDGNYPSTPPSSSTIVTNYISNSLTNNSTINNSQTQSSTFCTVPKRSSKLNHSDGLSSSNSNSFVQSTTATATAAARNNKIQTMTTTNGHDDGSLPYKQQKQNSTSINLNTTNQQQKKQSQKSSITQPTTNNTQSRRQSKKQEQPQTISRDSSTSYVNGFGTNTSNENSDIEKNLQINKLEADVQRLNQTVEKQKSAETQLRTQITDLKTLRKDLEDIRIENNDLKTKYDSVNNQRQRDKQRLVDLERNLSDERQNKQRLETQIKTEKTVTKKLQDDLTKLTLTPTKNECTEQCLKRKRDLENETRDIRRLLNDKDERIKLLDTEIKTLKYRESQADTEVLFQHVTQLRDRNAQLQDNLSAETRIKLDLFSALGEVKRQLEIANNAVREKERELIASLQSQHSTPNCIFNGHPHSHCSTSSGHSSPTHQLIDTNNNPTTTCSSNMFYPPTAVTPPPPLQNATSNLDPNAQDFCLSTHSISNN</sequence>
<dbReference type="AlphaFoldDB" id="A0A813VQI8"/>
<feature type="transmembrane region" description="Helical" evidence="15">
    <location>
        <begin position="21"/>
        <end position="49"/>
    </location>
</feature>
<dbReference type="Proteomes" id="UP000663891">
    <property type="component" value="Unassembled WGS sequence"/>
</dbReference>
<feature type="coiled-coil region" evidence="13">
    <location>
        <begin position="424"/>
        <end position="565"/>
    </location>
</feature>
<evidence type="ECO:0000256" key="2">
    <source>
        <dbReference type="ARBA" id="ARBA00004232"/>
    </source>
</evidence>
<comment type="subcellular location">
    <subcellularLocation>
        <location evidence="2">Nucleus membrane</location>
        <topology evidence="2">Multi-pass membrane protein</topology>
    </subcellularLocation>
    <subcellularLocation>
        <location evidence="3">Rough endoplasmic reticulum membrane</location>
        <topology evidence="3">Multi-pass membrane protein</topology>
    </subcellularLocation>
</comment>
<feature type="compositionally biased region" description="Low complexity" evidence="14">
    <location>
        <begin position="664"/>
        <end position="697"/>
    </location>
</feature>
<evidence type="ECO:0000313" key="16">
    <source>
        <dbReference type="EMBL" id="CAF0849287.1"/>
    </source>
</evidence>
<keyword evidence="5" id="KW-0597">Phosphoprotein</keyword>
<reference evidence="16" key="1">
    <citation type="submission" date="2021-02" db="EMBL/GenBank/DDBJ databases">
        <authorList>
            <person name="Nowell W R."/>
        </authorList>
    </citation>
    <scope>NUCLEOTIDE SEQUENCE</scope>
</reference>
<evidence type="ECO:0000256" key="8">
    <source>
        <dbReference type="ARBA" id="ARBA00022989"/>
    </source>
</evidence>
<feature type="compositionally biased region" description="Low complexity" evidence="14">
    <location>
        <begin position="361"/>
        <end position="371"/>
    </location>
</feature>
<evidence type="ECO:0000256" key="1">
    <source>
        <dbReference type="ARBA" id="ARBA00003440"/>
    </source>
</evidence>
<keyword evidence="9 15" id="KW-0472">Membrane</keyword>
<dbReference type="PANTHER" id="PTHR47464">
    <property type="entry name" value="MACOILIN"/>
    <property type="match status" value="1"/>
</dbReference>
<gene>
    <name evidence="16" type="ORF">VCS650_LOCUS6577</name>
</gene>
<protein>
    <recommendedName>
        <fullName evidence="4">Macoilin</fullName>
    </recommendedName>
    <alternativeName>
        <fullName evidence="12">Transmembrane protein 57</fullName>
    </alternativeName>
</protein>
<dbReference type="Pfam" id="PF09726">
    <property type="entry name" value="Macoilin"/>
    <property type="match status" value="1"/>
</dbReference>
<feature type="transmembrane region" description="Helical" evidence="15">
    <location>
        <begin position="121"/>
        <end position="141"/>
    </location>
</feature>
<feature type="region of interest" description="Disordered" evidence="14">
    <location>
        <begin position="331"/>
        <end position="350"/>
    </location>
</feature>
<feature type="compositionally biased region" description="Low complexity" evidence="14">
    <location>
        <begin position="274"/>
        <end position="286"/>
    </location>
</feature>
<feature type="region of interest" description="Disordered" evidence="14">
    <location>
        <begin position="358"/>
        <end position="417"/>
    </location>
</feature>
<feature type="compositionally biased region" description="Polar residues" evidence="14">
    <location>
        <begin position="706"/>
        <end position="716"/>
    </location>
</feature>
<comment type="function">
    <text evidence="1">Plays a role in the regulation of neuronal activity.</text>
</comment>
<organism evidence="16 17">
    <name type="scientific">Adineta steineri</name>
    <dbReference type="NCBI Taxonomy" id="433720"/>
    <lineage>
        <taxon>Eukaryota</taxon>
        <taxon>Metazoa</taxon>
        <taxon>Spiralia</taxon>
        <taxon>Gnathifera</taxon>
        <taxon>Rotifera</taxon>
        <taxon>Eurotatoria</taxon>
        <taxon>Bdelloidea</taxon>
        <taxon>Adinetida</taxon>
        <taxon>Adinetidae</taxon>
        <taxon>Adineta</taxon>
    </lineage>
</organism>
<keyword evidence="10" id="KW-0325">Glycoprotein</keyword>
<name>A0A813VQI8_9BILA</name>
<feature type="coiled-coil region" evidence="13">
    <location>
        <begin position="592"/>
        <end position="640"/>
    </location>
</feature>
<feature type="transmembrane region" description="Helical" evidence="15">
    <location>
        <begin position="69"/>
        <end position="87"/>
    </location>
</feature>
<dbReference type="GO" id="GO:0023041">
    <property type="term" value="P:neuronal signal transduction"/>
    <property type="evidence" value="ECO:0007669"/>
    <property type="project" value="InterPro"/>
</dbReference>
<dbReference type="InterPro" id="IPR019130">
    <property type="entry name" value="Macoilin"/>
</dbReference>
<keyword evidence="6 15" id="KW-0812">Transmembrane</keyword>
<evidence type="ECO:0000256" key="6">
    <source>
        <dbReference type="ARBA" id="ARBA00022692"/>
    </source>
</evidence>
<keyword evidence="8 15" id="KW-1133">Transmembrane helix</keyword>
<evidence type="ECO:0000256" key="15">
    <source>
        <dbReference type="SAM" id="Phobius"/>
    </source>
</evidence>
<dbReference type="GO" id="GO:0030867">
    <property type="term" value="C:rough endoplasmic reticulum membrane"/>
    <property type="evidence" value="ECO:0007669"/>
    <property type="project" value="UniProtKB-SubCell"/>
</dbReference>
<keyword evidence="13" id="KW-0175">Coiled coil</keyword>
<evidence type="ECO:0000256" key="12">
    <source>
        <dbReference type="ARBA" id="ARBA00031129"/>
    </source>
</evidence>
<evidence type="ECO:0000313" key="17">
    <source>
        <dbReference type="Proteomes" id="UP000663891"/>
    </source>
</evidence>
<evidence type="ECO:0000256" key="10">
    <source>
        <dbReference type="ARBA" id="ARBA00023180"/>
    </source>
</evidence>
<dbReference type="GO" id="GO:0031965">
    <property type="term" value="C:nuclear membrane"/>
    <property type="evidence" value="ECO:0007669"/>
    <property type="project" value="UniProtKB-SubCell"/>
</dbReference>
<evidence type="ECO:0000256" key="5">
    <source>
        <dbReference type="ARBA" id="ARBA00022553"/>
    </source>
</evidence>
<keyword evidence="7" id="KW-0256">Endoplasmic reticulum</keyword>
<dbReference type="EMBL" id="CAJNON010000040">
    <property type="protein sequence ID" value="CAF0849287.1"/>
    <property type="molecule type" value="Genomic_DNA"/>
</dbReference>
<evidence type="ECO:0000256" key="11">
    <source>
        <dbReference type="ARBA" id="ARBA00023242"/>
    </source>
</evidence>
<comment type="caution">
    <text evidence="16">The sequence shown here is derived from an EMBL/GenBank/DDBJ whole genome shotgun (WGS) entry which is preliminary data.</text>
</comment>
<feature type="transmembrane region" description="Helical" evidence="15">
    <location>
        <begin position="153"/>
        <end position="175"/>
    </location>
</feature>
<dbReference type="OrthoDB" id="10071111at2759"/>
<feature type="region of interest" description="Disordered" evidence="14">
    <location>
        <begin position="274"/>
        <end position="311"/>
    </location>
</feature>
<accession>A0A813VQI8</accession>